<dbReference type="CDD" id="cd08351">
    <property type="entry name" value="ChaP_like"/>
    <property type="match status" value="1"/>
</dbReference>
<dbReference type="InterPro" id="IPR037523">
    <property type="entry name" value="VOC_core"/>
</dbReference>
<dbReference type="InterPro" id="IPR029068">
    <property type="entry name" value="Glyas_Bleomycin-R_OHBP_Dase"/>
</dbReference>
<dbReference type="EMBL" id="BAAABM010000066">
    <property type="protein sequence ID" value="GAA0366191.1"/>
    <property type="molecule type" value="Genomic_DNA"/>
</dbReference>
<feature type="domain" description="VOC" evidence="1">
    <location>
        <begin position="4"/>
        <end position="124"/>
    </location>
</feature>
<evidence type="ECO:0000313" key="2">
    <source>
        <dbReference type="EMBL" id="GAA0366191.1"/>
    </source>
</evidence>
<evidence type="ECO:0000259" key="1">
    <source>
        <dbReference type="PROSITE" id="PS51819"/>
    </source>
</evidence>
<proteinExistence type="predicted"/>
<organism evidence="2 3">
    <name type="scientific">Actinoallomurus spadix</name>
    <dbReference type="NCBI Taxonomy" id="79912"/>
    <lineage>
        <taxon>Bacteria</taxon>
        <taxon>Bacillati</taxon>
        <taxon>Actinomycetota</taxon>
        <taxon>Actinomycetes</taxon>
        <taxon>Streptosporangiales</taxon>
        <taxon>Thermomonosporaceae</taxon>
        <taxon>Actinoallomurus</taxon>
    </lineage>
</organism>
<sequence>MANELNHFIVHCRNRRESAAFLADLMAAPTPIDYGRFTQVNTSNNVGIDFADDLVPPGRVNESHVAFLVTDDEFDMILARLKKDSVPFWPNPGKSREGEINHLFGGRGLYTLDPGGTVLAEFITTPYSY</sequence>
<gene>
    <name evidence="2" type="ORF">GCM10010151_65160</name>
</gene>
<accession>A0ABP3HF18</accession>
<dbReference type="PROSITE" id="PS51819">
    <property type="entry name" value="VOC"/>
    <property type="match status" value="1"/>
</dbReference>
<comment type="caution">
    <text evidence="2">The sequence shown here is derived from an EMBL/GenBank/DDBJ whole genome shotgun (WGS) entry which is preliminary data.</text>
</comment>
<reference evidence="3" key="1">
    <citation type="journal article" date="2019" name="Int. J. Syst. Evol. Microbiol.">
        <title>The Global Catalogue of Microorganisms (GCM) 10K type strain sequencing project: providing services to taxonomists for standard genome sequencing and annotation.</title>
        <authorList>
            <consortium name="The Broad Institute Genomics Platform"/>
            <consortium name="The Broad Institute Genome Sequencing Center for Infectious Disease"/>
            <person name="Wu L."/>
            <person name="Ma J."/>
        </authorList>
    </citation>
    <scope>NUCLEOTIDE SEQUENCE [LARGE SCALE GENOMIC DNA]</scope>
    <source>
        <strain evidence="3">JCM 3146</strain>
    </source>
</reference>
<keyword evidence="3" id="KW-1185">Reference proteome</keyword>
<name>A0ABP3HF18_9ACTN</name>
<dbReference type="Gene3D" id="3.10.180.10">
    <property type="entry name" value="2,3-Dihydroxybiphenyl 1,2-Dioxygenase, domain 1"/>
    <property type="match status" value="1"/>
</dbReference>
<protein>
    <submittedName>
        <fullName evidence="2">VOC family protein</fullName>
    </submittedName>
</protein>
<dbReference type="RefSeq" id="WP_252799030.1">
    <property type="nucleotide sequence ID" value="NZ_BAAABM010000066.1"/>
</dbReference>
<evidence type="ECO:0000313" key="3">
    <source>
        <dbReference type="Proteomes" id="UP001501822"/>
    </source>
</evidence>
<dbReference type="SUPFAM" id="SSF54593">
    <property type="entry name" value="Glyoxalase/Bleomycin resistance protein/Dihydroxybiphenyl dioxygenase"/>
    <property type="match status" value="1"/>
</dbReference>
<dbReference type="Proteomes" id="UP001501822">
    <property type="component" value="Unassembled WGS sequence"/>
</dbReference>